<organism evidence="7 8">
    <name type="scientific">Ziziphus jujuba</name>
    <name type="common">Chinese jujube</name>
    <name type="synonym">Ziziphus sativa</name>
    <dbReference type="NCBI Taxonomy" id="326968"/>
    <lineage>
        <taxon>Eukaryota</taxon>
        <taxon>Viridiplantae</taxon>
        <taxon>Streptophyta</taxon>
        <taxon>Embryophyta</taxon>
        <taxon>Tracheophyta</taxon>
        <taxon>Spermatophyta</taxon>
        <taxon>Magnoliopsida</taxon>
        <taxon>eudicotyledons</taxon>
        <taxon>Gunneridae</taxon>
        <taxon>Pentapetalae</taxon>
        <taxon>rosids</taxon>
        <taxon>fabids</taxon>
        <taxon>Rosales</taxon>
        <taxon>Rhamnaceae</taxon>
        <taxon>Paliureae</taxon>
        <taxon>Ziziphus</taxon>
    </lineage>
</organism>
<evidence type="ECO:0000313" key="7">
    <source>
        <dbReference type="Proteomes" id="UP001652623"/>
    </source>
</evidence>
<gene>
    <name evidence="8" type="primary">LOC132800231</name>
</gene>
<dbReference type="Gene3D" id="1.20.5.4130">
    <property type="match status" value="1"/>
</dbReference>
<evidence type="ECO:0000256" key="3">
    <source>
        <dbReference type="ARBA" id="ARBA00022821"/>
    </source>
</evidence>
<dbReference type="Gene3D" id="1.10.8.430">
    <property type="entry name" value="Helical domain of apoptotic protease-activating factors"/>
    <property type="match status" value="1"/>
</dbReference>
<feature type="domain" description="NB-ARC" evidence="5">
    <location>
        <begin position="149"/>
        <end position="320"/>
    </location>
</feature>
<keyword evidence="7" id="KW-1185">Reference proteome</keyword>
<keyword evidence="1" id="KW-0677">Repeat</keyword>
<dbReference type="Pfam" id="PF00931">
    <property type="entry name" value="NB-ARC"/>
    <property type="match status" value="1"/>
</dbReference>
<protein>
    <submittedName>
        <fullName evidence="8">Disease resistance RPP13-like protein 1</fullName>
    </submittedName>
</protein>
<dbReference type="InterPro" id="IPR002182">
    <property type="entry name" value="NB-ARC"/>
</dbReference>
<dbReference type="PANTHER" id="PTHR36766">
    <property type="entry name" value="PLANT BROAD-SPECTRUM MILDEW RESISTANCE PROTEIN RPW8"/>
    <property type="match status" value="1"/>
</dbReference>
<dbReference type="Gene3D" id="3.40.50.300">
    <property type="entry name" value="P-loop containing nucleotide triphosphate hydrolases"/>
    <property type="match status" value="1"/>
</dbReference>
<dbReference type="RefSeq" id="XP_060669472.1">
    <property type="nucleotide sequence ID" value="XM_060813489.1"/>
</dbReference>
<feature type="domain" description="Disease resistance N-terminal" evidence="6">
    <location>
        <begin position="51"/>
        <end position="86"/>
    </location>
</feature>
<dbReference type="PANTHER" id="PTHR36766:SF40">
    <property type="entry name" value="DISEASE RESISTANCE PROTEIN RGA3"/>
    <property type="match status" value="1"/>
</dbReference>
<evidence type="ECO:0000313" key="8">
    <source>
        <dbReference type="RefSeq" id="XP_060669472.1"/>
    </source>
</evidence>
<dbReference type="SUPFAM" id="SSF52540">
    <property type="entry name" value="P-loop containing nucleoside triphosphate hydrolases"/>
    <property type="match status" value="1"/>
</dbReference>
<dbReference type="InterPro" id="IPR041118">
    <property type="entry name" value="Rx_N"/>
</dbReference>
<keyword evidence="4" id="KW-0067">ATP-binding</keyword>
<name>A0ABM3ZYC1_ZIZJJ</name>
<keyword evidence="3" id="KW-0611">Plant defense</keyword>
<dbReference type="Pfam" id="PF18052">
    <property type="entry name" value="Rx_N"/>
    <property type="match status" value="1"/>
</dbReference>
<proteinExistence type="predicted"/>
<evidence type="ECO:0000256" key="1">
    <source>
        <dbReference type="ARBA" id="ARBA00022737"/>
    </source>
</evidence>
<reference evidence="8" key="1">
    <citation type="submission" date="2025-08" db="UniProtKB">
        <authorList>
            <consortium name="RefSeq"/>
        </authorList>
    </citation>
    <scope>IDENTIFICATION</scope>
    <source>
        <tissue evidence="8">Seedling</tissue>
    </source>
</reference>
<sequence length="372" mass="41922">MAVELVGGAILFAGLEVVFNRLLSAGVVDYLKGQRLSDELISNLKRVALAINGWLSELEDASYDADDLLDKIATHALKSKVEGAGSTKTKTSKLLSSALSIGARRLYNTRDMKNKLEEIFKSKKPRPRSQTTSLVEESEVFGRDGVKNAIINLFLVKDEGGKEVYVIPIVGMGGIGKTTLAKLVYNDDKVKNHFTLKAWVYVYEEFDICKVTKSILTAITSSNSYDHWANNLDLLQSRLKEELVGKKFLIILDDVWTQNYDDWKAMSLPFNHRAQRSKIIITTRNEGPVDMTVNIPTRFQLKSLNEEDCWQMFAKHAFDNIRDSSVRQNLEPTDKEIGRKCQGLPLASKTNGGLLRFKEDVGEWEKILRSEI</sequence>
<evidence type="ECO:0000256" key="4">
    <source>
        <dbReference type="ARBA" id="ARBA00022840"/>
    </source>
</evidence>
<evidence type="ECO:0000259" key="5">
    <source>
        <dbReference type="Pfam" id="PF00931"/>
    </source>
</evidence>
<evidence type="ECO:0000259" key="6">
    <source>
        <dbReference type="Pfam" id="PF18052"/>
    </source>
</evidence>
<keyword evidence="2" id="KW-0547">Nucleotide-binding</keyword>
<dbReference type="Proteomes" id="UP001652623">
    <property type="component" value="Chromosome 12"/>
</dbReference>
<accession>A0ABM3ZYC1</accession>
<dbReference type="PRINTS" id="PR00364">
    <property type="entry name" value="DISEASERSIST"/>
</dbReference>
<dbReference type="InterPro" id="IPR027417">
    <property type="entry name" value="P-loop_NTPase"/>
</dbReference>
<dbReference type="InterPro" id="IPR042197">
    <property type="entry name" value="Apaf_helical"/>
</dbReference>
<dbReference type="GeneID" id="132800231"/>
<evidence type="ECO:0000256" key="2">
    <source>
        <dbReference type="ARBA" id="ARBA00022741"/>
    </source>
</evidence>